<evidence type="ECO:0000313" key="2">
    <source>
        <dbReference type="Proteomes" id="UP000502136"/>
    </source>
</evidence>
<sequence length="109" mass="12299">MSHEQFQHCIDECIKCMLACNHCYDACLNEDHLEGMKECIRLDRECADICAFAAQAMSHHSSYVKELCRICADVCEACGNECKKHEHEHCQRCADACFSCAKACRAMAS</sequence>
<dbReference type="Gene3D" id="1.20.1270.360">
    <property type="match status" value="1"/>
</dbReference>
<evidence type="ECO:0000313" key="1">
    <source>
        <dbReference type="EMBL" id="QJC51677.1"/>
    </source>
</evidence>
<accession>A0A6H2GW94</accession>
<dbReference type="Pfam" id="PF03860">
    <property type="entry name" value="Csp"/>
    <property type="match status" value="1"/>
</dbReference>
<protein>
    <submittedName>
        <fullName evidence="1">Four-helix bundle copper-binding protein</fullName>
    </submittedName>
</protein>
<keyword evidence="2" id="KW-1185">Reference proteome</keyword>
<dbReference type="AlphaFoldDB" id="A0A6H2GW94"/>
<dbReference type="CDD" id="cd08026">
    <property type="entry name" value="DUF326"/>
    <property type="match status" value="1"/>
</dbReference>
<organism evidence="1 2">
    <name type="scientific">Paenibacillus albicereus</name>
    <dbReference type="NCBI Taxonomy" id="2726185"/>
    <lineage>
        <taxon>Bacteria</taxon>
        <taxon>Bacillati</taxon>
        <taxon>Bacillota</taxon>
        <taxon>Bacilli</taxon>
        <taxon>Bacillales</taxon>
        <taxon>Paenibacillaceae</taxon>
        <taxon>Paenibacillus</taxon>
    </lineage>
</organism>
<reference evidence="1 2" key="1">
    <citation type="submission" date="2020-04" db="EMBL/GenBank/DDBJ databases">
        <title>Novel Paenibacillus strain UniB2 isolated from commercial digestive syrup.</title>
        <authorList>
            <person name="Thorat V."/>
            <person name="Kirdat K."/>
            <person name="Tiwarekar B."/>
            <person name="Yadav A."/>
        </authorList>
    </citation>
    <scope>NUCLEOTIDE SEQUENCE [LARGE SCALE GENOMIC DNA]</scope>
    <source>
        <strain evidence="1 2">UniB2</strain>
    </source>
</reference>
<dbReference type="EMBL" id="CP051428">
    <property type="protein sequence ID" value="QJC51677.1"/>
    <property type="molecule type" value="Genomic_DNA"/>
</dbReference>
<dbReference type="PANTHER" id="PTHR37310">
    <property type="entry name" value="CYTOPLASMIC PROTEIN-RELATED"/>
    <property type="match status" value="1"/>
</dbReference>
<dbReference type="PANTHER" id="PTHR37310:SF1">
    <property type="entry name" value="CYTOPLASMIC PROTEIN"/>
    <property type="match status" value="1"/>
</dbReference>
<dbReference type="RefSeq" id="WP_083436180.1">
    <property type="nucleotide sequence ID" value="NZ_CP051428.1"/>
</dbReference>
<gene>
    <name evidence="1" type="ORF">HGI30_09040</name>
</gene>
<dbReference type="InterPro" id="IPR005560">
    <property type="entry name" value="Csp_YhjQ"/>
</dbReference>
<dbReference type="KEGG" id="palr:HGI30_09040"/>
<dbReference type="InterPro" id="IPR044543">
    <property type="entry name" value="YHJQ-like"/>
</dbReference>
<dbReference type="Proteomes" id="UP000502136">
    <property type="component" value="Chromosome"/>
</dbReference>
<name>A0A6H2GW94_9BACL</name>
<proteinExistence type="predicted"/>